<accession>A0A811QDW2</accession>
<dbReference type="GO" id="GO:0004672">
    <property type="term" value="F:protein kinase activity"/>
    <property type="evidence" value="ECO:0007669"/>
    <property type="project" value="InterPro"/>
</dbReference>
<dbReference type="Pfam" id="PF07714">
    <property type="entry name" value="PK_Tyr_Ser-Thr"/>
    <property type="match status" value="2"/>
</dbReference>
<evidence type="ECO:0000313" key="2">
    <source>
        <dbReference type="EMBL" id="CAD6257438.1"/>
    </source>
</evidence>
<name>A0A811QDW2_9POAL</name>
<proteinExistence type="predicted"/>
<gene>
    <name evidence="2" type="ORF">NCGR_LOCUS40923</name>
</gene>
<reference evidence="2" key="1">
    <citation type="submission" date="2020-10" db="EMBL/GenBank/DDBJ databases">
        <authorList>
            <person name="Han B."/>
            <person name="Lu T."/>
            <person name="Zhao Q."/>
            <person name="Huang X."/>
            <person name="Zhao Y."/>
        </authorList>
    </citation>
    <scope>NUCLEOTIDE SEQUENCE</scope>
</reference>
<dbReference type="AlphaFoldDB" id="A0A811QDW2"/>
<dbReference type="Gene3D" id="3.30.200.20">
    <property type="entry name" value="Phosphorylase Kinase, domain 1"/>
    <property type="match status" value="2"/>
</dbReference>
<dbReference type="FunFam" id="3.30.200.20:FF:000465">
    <property type="entry name" value="Cysteine-rich receptor-like protein kinase 6"/>
    <property type="match status" value="1"/>
</dbReference>
<dbReference type="InterPro" id="IPR011009">
    <property type="entry name" value="Kinase-like_dom_sf"/>
</dbReference>
<evidence type="ECO:0000259" key="1">
    <source>
        <dbReference type="PROSITE" id="PS50011"/>
    </source>
</evidence>
<dbReference type="Proteomes" id="UP000604825">
    <property type="component" value="Unassembled WGS sequence"/>
</dbReference>
<dbReference type="InterPro" id="IPR001245">
    <property type="entry name" value="Ser-Thr/Tyr_kinase_cat_dom"/>
</dbReference>
<dbReference type="PANTHER" id="PTHR45707">
    <property type="entry name" value="C2 CALCIUM/LIPID-BINDING PLANT PHOSPHORIBOSYLTRANSFERASE FAMILY PROTEIN"/>
    <property type="match status" value="1"/>
</dbReference>
<dbReference type="GO" id="GO:0005524">
    <property type="term" value="F:ATP binding"/>
    <property type="evidence" value="ECO:0007669"/>
    <property type="project" value="InterPro"/>
</dbReference>
<dbReference type="PANTHER" id="PTHR45707:SF59">
    <property type="entry name" value="PROTEIN KINASE DOMAIN-CONTAINING PROTEIN"/>
    <property type="match status" value="1"/>
</dbReference>
<feature type="domain" description="Protein kinase" evidence="1">
    <location>
        <begin position="216"/>
        <end position="389"/>
    </location>
</feature>
<keyword evidence="3" id="KW-1185">Reference proteome</keyword>
<dbReference type="InterPro" id="IPR000719">
    <property type="entry name" value="Prot_kinase_dom"/>
</dbReference>
<dbReference type="PROSITE" id="PS50011">
    <property type="entry name" value="PROTEIN_KINASE_DOM"/>
    <property type="match status" value="1"/>
</dbReference>
<organism evidence="2 3">
    <name type="scientific">Miscanthus lutarioriparius</name>
    <dbReference type="NCBI Taxonomy" id="422564"/>
    <lineage>
        <taxon>Eukaryota</taxon>
        <taxon>Viridiplantae</taxon>
        <taxon>Streptophyta</taxon>
        <taxon>Embryophyta</taxon>
        <taxon>Tracheophyta</taxon>
        <taxon>Spermatophyta</taxon>
        <taxon>Magnoliopsida</taxon>
        <taxon>Liliopsida</taxon>
        <taxon>Poales</taxon>
        <taxon>Poaceae</taxon>
        <taxon>PACMAD clade</taxon>
        <taxon>Panicoideae</taxon>
        <taxon>Andropogonodae</taxon>
        <taxon>Andropogoneae</taxon>
        <taxon>Saccharinae</taxon>
        <taxon>Miscanthus</taxon>
    </lineage>
</organism>
<dbReference type="EMBL" id="CAJGYO010000010">
    <property type="protein sequence ID" value="CAD6257438.1"/>
    <property type="molecule type" value="Genomic_DNA"/>
</dbReference>
<comment type="caution">
    <text evidence="2">The sequence shown here is derived from an EMBL/GenBank/DDBJ whole genome shotgun (WGS) entry which is preliminary data.</text>
</comment>
<protein>
    <recommendedName>
        <fullName evidence="1">Protein kinase domain-containing protein</fullName>
    </recommendedName>
</protein>
<dbReference type="OrthoDB" id="582659at2759"/>
<sequence length="389" mass="43243">MASKSSLLNTLPTNPPAQFLKEITDGFSDARKLGEGAFRTVYEGILQDGEKIAVKKLSDNAPVAPEKQFTIGVGNLMATQHPNIVRLLGYCHEPQKKVIKHSGRYIIVDVVESMLYYEYVPNGNLDKYIFAIMEASSSACNLYALLQDPSCTLQLGLGSSSVLLQKKPRFVAVQIRSPLPPSRSSEMANLQSQPSLASTLPTNLPVTFMKEITKDFSVDRELGRSVFGTVYQVKVKQGVLPEGGRMIAVKRLAENAPVPAGITFETEVTNLMALKHENIVELVHYCHESQKKVVQHNGRYVIVDVIESCLCYKYLPKLSLDKYVYDEQIMYKYPLLDPNGLQQVKACIIIGLKCVEADRNKRPSIADIVDKLNGKRVPIFDQVSPSQHA</sequence>
<dbReference type="SUPFAM" id="SSF56112">
    <property type="entry name" value="Protein kinase-like (PK-like)"/>
    <property type="match status" value="2"/>
</dbReference>
<evidence type="ECO:0000313" key="3">
    <source>
        <dbReference type="Proteomes" id="UP000604825"/>
    </source>
</evidence>